<dbReference type="AlphaFoldDB" id="A0A1I5BKQ5"/>
<feature type="coiled-coil region" evidence="1">
    <location>
        <begin position="19"/>
        <end position="46"/>
    </location>
</feature>
<dbReference type="EMBL" id="FOUZ01000039">
    <property type="protein sequence ID" value="SFN75283.1"/>
    <property type="molecule type" value="Genomic_DNA"/>
</dbReference>
<name>A0A1I5BKQ5_9FLAO</name>
<dbReference type="Proteomes" id="UP000199149">
    <property type="component" value="Unassembled WGS sequence"/>
</dbReference>
<accession>A0A1I5BKQ5</accession>
<proteinExistence type="predicted"/>
<organism evidence="3 4">
    <name type="scientific">Algoriella xinjiangensis</name>
    <dbReference type="NCBI Taxonomy" id="684065"/>
    <lineage>
        <taxon>Bacteria</taxon>
        <taxon>Pseudomonadati</taxon>
        <taxon>Bacteroidota</taxon>
        <taxon>Flavobacteriia</taxon>
        <taxon>Flavobacteriales</taxon>
        <taxon>Weeksellaceae</taxon>
        <taxon>Algoriella</taxon>
    </lineage>
</organism>
<feature type="transmembrane region" description="Helical" evidence="2">
    <location>
        <begin position="83"/>
        <end position="106"/>
    </location>
</feature>
<keyword evidence="2" id="KW-1133">Transmembrane helix</keyword>
<keyword evidence="4" id="KW-1185">Reference proteome</keyword>
<protein>
    <submittedName>
        <fullName evidence="3">Uncharacterized protein</fullName>
    </submittedName>
</protein>
<evidence type="ECO:0000313" key="3">
    <source>
        <dbReference type="EMBL" id="SFN75283.1"/>
    </source>
</evidence>
<evidence type="ECO:0000256" key="1">
    <source>
        <dbReference type="SAM" id="Coils"/>
    </source>
</evidence>
<keyword evidence="2" id="KW-0472">Membrane</keyword>
<evidence type="ECO:0000256" key="2">
    <source>
        <dbReference type="SAM" id="Phobius"/>
    </source>
</evidence>
<reference evidence="4" key="1">
    <citation type="submission" date="2016-10" db="EMBL/GenBank/DDBJ databases">
        <authorList>
            <person name="Varghese N."/>
            <person name="Submissions S."/>
        </authorList>
    </citation>
    <scope>NUCLEOTIDE SEQUENCE [LARGE SCALE GENOMIC DNA]</scope>
    <source>
        <strain evidence="4">XJ109</strain>
    </source>
</reference>
<gene>
    <name evidence="3" type="ORF">SAMN05421738_1392</name>
</gene>
<keyword evidence="1" id="KW-0175">Coiled coil</keyword>
<evidence type="ECO:0000313" key="4">
    <source>
        <dbReference type="Proteomes" id="UP000199149"/>
    </source>
</evidence>
<keyword evidence="2" id="KW-0812">Transmembrane</keyword>
<sequence>MNMTSQQLMKLILEESEIISEKIKRLEQLSAQIEQSNRNHLEQLKRTDIKVDNSGVNRSIAELERVAEKTVKSIQTTQKGFNWVLYTVVFSAISLAALFFAFKYGFQAKSEIRNEYYNELNKEGRILSEKNAVFMEKFYKWVDKNPNDSKELFREVNKMK</sequence>